<evidence type="ECO:0000259" key="4">
    <source>
        <dbReference type="PROSITE" id="PS50932"/>
    </source>
</evidence>
<dbReference type="InterPro" id="IPR000843">
    <property type="entry name" value="HTH_LacI"/>
</dbReference>
<keyword evidence="1" id="KW-0805">Transcription regulation</keyword>
<keyword evidence="2 5" id="KW-0238">DNA-binding</keyword>
<sequence>MPTSRRRPTVKDVAAEAGVGAMTVSYTFNRPERVAETTRAKVLAAAERLGYRPDSTARALRSGRTGQIGVVLGEHLSYAFDDPQATTFLAGVADVCVEEGMGMVLIPTHGDASDTDRVLAAAVDAYVLWTTTDDDPVLDSVARSGRPASIQGGPESAGITRIGQDERAAARALAGTALDHGSFPVVISFPLDKRRIPAITDGGALSDRPVAFPVTRARLAGYADAVTSTGRDWGTTPVAVVGRNRRAEADTAMRDLLQRVPLGASPVVLAMSDELALGARSALDHLGRTALLAGWDASAEALSAQIITVTNPLREQGRLCARAALHPGASVEPVPWRILGPGDARPTHRTS</sequence>
<dbReference type="RefSeq" id="WP_416344438.1">
    <property type="nucleotide sequence ID" value="NZ_JALQCY010000003.1"/>
</dbReference>
<keyword evidence="6" id="KW-1185">Reference proteome</keyword>
<dbReference type="InterPro" id="IPR028082">
    <property type="entry name" value="Peripla_BP_I"/>
</dbReference>
<dbReference type="CDD" id="cd01392">
    <property type="entry name" value="HTH_LacI"/>
    <property type="match status" value="1"/>
</dbReference>
<dbReference type="SUPFAM" id="SSF47413">
    <property type="entry name" value="lambda repressor-like DNA-binding domains"/>
    <property type="match status" value="1"/>
</dbReference>
<comment type="caution">
    <text evidence="5">The sequence shown here is derived from an EMBL/GenBank/DDBJ whole genome shotgun (WGS) entry which is preliminary data.</text>
</comment>
<organism evidence="5 6">
    <name type="scientific">Isoptericola peretonis</name>
    <dbReference type="NCBI Taxonomy" id="2918523"/>
    <lineage>
        <taxon>Bacteria</taxon>
        <taxon>Bacillati</taxon>
        <taxon>Actinomycetota</taxon>
        <taxon>Actinomycetes</taxon>
        <taxon>Micrococcales</taxon>
        <taxon>Promicromonosporaceae</taxon>
        <taxon>Isoptericola</taxon>
    </lineage>
</organism>
<dbReference type="Gene3D" id="1.10.260.40">
    <property type="entry name" value="lambda repressor-like DNA-binding domains"/>
    <property type="match status" value="1"/>
</dbReference>
<name>A0ABT0J519_9MICO</name>
<evidence type="ECO:0000313" key="5">
    <source>
        <dbReference type="EMBL" id="MCK9794602.1"/>
    </source>
</evidence>
<dbReference type="PANTHER" id="PTHR30146:SF138">
    <property type="entry name" value="TRANSCRIPTIONAL REGULATORY PROTEIN"/>
    <property type="match status" value="1"/>
</dbReference>
<dbReference type="SUPFAM" id="SSF53822">
    <property type="entry name" value="Periplasmic binding protein-like I"/>
    <property type="match status" value="1"/>
</dbReference>
<proteinExistence type="predicted"/>
<dbReference type="Proteomes" id="UP001651050">
    <property type="component" value="Unassembled WGS sequence"/>
</dbReference>
<dbReference type="SMART" id="SM00354">
    <property type="entry name" value="HTH_LACI"/>
    <property type="match status" value="1"/>
</dbReference>
<dbReference type="InterPro" id="IPR010982">
    <property type="entry name" value="Lambda_DNA-bd_dom_sf"/>
</dbReference>
<dbReference type="PROSITE" id="PS50932">
    <property type="entry name" value="HTH_LACI_2"/>
    <property type="match status" value="1"/>
</dbReference>
<dbReference type="GO" id="GO:0003677">
    <property type="term" value="F:DNA binding"/>
    <property type="evidence" value="ECO:0007669"/>
    <property type="project" value="UniProtKB-KW"/>
</dbReference>
<evidence type="ECO:0000313" key="6">
    <source>
        <dbReference type="Proteomes" id="UP001651050"/>
    </source>
</evidence>
<protein>
    <submittedName>
        <fullName evidence="5">LacI family DNA-binding transcriptional regulator</fullName>
    </submittedName>
</protein>
<dbReference type="Gene3D" id="3.40.50.2300">
    <property type="match status" value="2"/>
</dbReference>
<dbReference type="PANTHER" id="PTHR30146">
    <property type="entry name" value="LACI-RELATED TRANSCRIPTIONAL REPRESSOR"/>
    <property type="match status" value="1"/>
</dbReference>
<evidence type="ECO:0000256" key="1">
    <source>
        <dbReference type="ARBA" id="ARBA00023015"/>
    </source>
</evidence>
<evidence type="ECO:0000256" key="3">
    <source>
        <dbReference type="ARBA" id="ARBA00023163"/>
    </source>
</evidence>
<dbReference type="EMBL" id="JALQCY010000003">
    <property type="protein sequence ID" value="MCK9794602.1"/>
    <property type="molecule type" value="Genomic_DNA"/>
</dbReference>
<feature type="domain" description="HTH lacI-type" evidence="4">
    <location>
        <begin position="8"/>
        <end position="62"/>
    </location>
</feature>
<dbReference type="Pfam" id="PF00356">
    <property type="entry name" value="LacI"/>
    <property type="match status" value="1"/>
</dbReference>
<accession>A0ABT0J519</accession>
<evidence type="ECO:0000256" key="2">
    <source>
        <dbReference type="ARBA" id="ARBA00023125"/>
    </source>
</evidence>
<reference evidence="5 6" key="1">
    <citation type="submission" date="2022-02" db="EMBL/GenBank/DDBJ databases">
        <title>The car tank lid bacteriome: a reservoir of bacteria with potential in bioremediation of fuel.</title>
        <authorList>
            <person name="Vidal-Verdu A."/>
            <person name="Gomez-Martinez D."/>
            <person name="Latorre-Perez A."/>
            <person name="Pereto J."/>
            <person name="Porcar M."/>
        </authorList>
    </citation>
    <scope>NUCLEOTIDE SEQUENCE [LARGE SCALE GENOMIC DNA]</scope>
    <source>
        <strain evidence="5 6">4D.3</strain>
    </source>
</reference>
<keyword evidence="3" id="KW-0804">Transcription</keyword>
<gene>
    <name evidence="5" type="ORF">M1843_12680</name>
</gene>